<dbReference type="Pfam" id="PF00528">
    <property type="entry name" value="BPD_transp_1"/>
    <property type="match status" value="1"/>
</dbReference>
<dbReference type="AlphaFoldDB" id="A0A9D1RWI3"/>
<keyword evidence="6 7" id="KW-0472">Membrane</keyword>
<reference evidence="9" key="2">
    <citation type="submission" date="2021-04" db="EMBL/GenBank/DDBJ databases">
        <authorList>
            <person name="Gilroy R."/>
        </authorList>
    </citation>
    <scope>NUCLEOTIDE SEQUENCE</scope>
    <source>
        <strain evidence="9">ChiGjej6B6-1540</strain>
    </source>
</reference>
<dbReference type="PANTHER" id="PTHR43163:SF6">
    <property type="entry name" value="DIPEPTIDE TRANSPORT SYSTEM PERMEASE PROTEIN DPPB-RELATED"/>
    <property type="match status" value="1"/>
</dbReference>
<evidence type="ECO:0000313" key="9">
    <source>
        <dbReference type="EMBL" id="HIW94568.1"/>
    </source>
</evidence>
<comment type="caution">
    <text evidence="9">The sequence shown here is derived from an EMBL/GenBank/DDBJ whole genome shotgun (WGS) entry which is preliminary data.</text>
</comment>
<dbReference type="Pfam" id="PF19300">
    <property type="entry name" value="BPD_transp_1_N"/>
    <property type="match status" value="1"/>
</dbReference>
<dbReference type="GO" id="GO:0005886">
    <property type="term" value="C:plasma membrane"/>
    <property type="evidence" value="ECO:0007669"/>
    <property type="project" value="UniProtKB-SubCell"/>
</dbReference>
<keyword evidence="5 7" id="KW-1133">Transmembrane helix</keyword>
<keyword evidence="2 7" id="KW-0813">Transport</keyword>
<evidence type="ECO:0000256" key="2">
    <source>
        <dbReference type="ARBA" id="ARBA00022448"/>
    </source>
</evidence>
<sequence>MKYILKKLFALIITLLIISFLAFLAFSIIPGDPTAKILGMDASQEQIAALRSELGLARPVLVRYWEWLTNFLRGDFGTSYDYNLPVGQMLADKLPVTAALTLISFVFTVVLAIPLGILAGSVRNQALDHIITAVDQIFMSIPQFFIGIIMCFVLGLTFRLFTPGAFVSYTQSWPKFLYYLLFPALSIAIPRIAMTVKMLRGSIKSELERDYVRTARSRGNTRRAILGRHVVRNAMIPVITFLAISMAEIMTGTIVVEQVFTVPGIGRLLISSISSRDFPVVQAIVVMMAAWIVLVNFLADVINQLVDPRIRLQ</sequence>
<proteinExistence type="inferred from homology"/>
<gene>
    <name evidence="9" type="ORF">H9868_08545</name>
</gene>
<keyword evidence="4 7" id="KW-0812">Transmembrane</keyword>
<reference evidence="9" key="1">
    <citation type="journal article" date="2021" name="PeerJ">
        <title>Extensive microbial diversity within the chicken gut microbiome revealed by metagenomics and culture.</title>
        <authorList>
            <person name="Gilroy R."/>
            <person name="Ravi A."/>
            <person name="Getino M."/>
            <person name="Pursley I."/>
            <person name="Horton D.L."/>
            <person name="Alikhan N.F."/>
            <person name="Baker D."/>
            <person name="Gharbi K."/>
            <person name="Hall N."/>
            <person name="Watson M."/>
            <person name="Adriaenssens E.M."/>
            <person name="Foster-Nyarko E."/>
            <person name="Jarju S."/>
            <person name="Secka A."/>
            <person name="Antonio M."/>
            <person name="Oren A."/>
            <person name="Chaudhuri R.R."/>
            <person name="La Ragione R."/>
            <person name="Hildebrand F."/>
            <person name="Pallen M.J."/>
        </authorList>
    </citation>
    <scope>NUCLEOTIDE SEQUENCE</scope>
    <source>
        <strain evidence="9">ChiGjej6B6-1540</strain>
    </source>
</reference>
<dbReference type="Proteomes" id="UP000824192">
    <property type="component" value="Unassembled WGS sequence"/>
</dbReference>
<dbReference type="PROSITE" id="PS50928">
    <property type="entry name" value="ABC_TM1"/>
    <property type="match status" value="1"/>
</dbReference>
<organism evidence="9 10">
    <name type="scientific">Candidatus Flavonifractor merdipullorum</name>
    <dbReference type="NCBI Taxonomy" id="2838590"/>
    <lineage>
        <taxon>Bacteria</taxon>
        <taxon>Bacillati</taxon>
        <taxon>Bacillota</taxon>
        <taxon>Clostridia</taxon>
        <taxon>Eubacteriales</taxon>
        <taxon>Oscillospiraceae</taxon>
        <taxon>Flavonifractor</taxon>
    </lineage>
</organism>
<dbReference type="InterPro" id="IPR045621">
    <property type="entry name" value="BPD_transp_1_N"/>
</dbReference>
<dbReference type="EMBL" id="DXGA01000184">
    <property type="protein sequence ID" value="HIW94568.1"/>
    <property type="molecule type" value="Genomic_DNA"/>
</dbReference>
<feature type="transmembrane region" description="Helical" evidence="7">
    <location>
        <begin position="98"/>
        <end position="120"/>
    </location>
</feature>
<dbReference type="SUPFAM" id="SSF161098">
    <property type="entry name" value="MetI-like"/>
    <property type="match status" value="1"/>
</dbReference>
<evidence type="ECO:0000256" key="1">
    <source>
        <dbReference type="ARBA" id="ARBA00004651"/>
    </source>
</evidence>
<evidence type="ECO:0000256" key="6">
    <source>
        <dbReference type="ARBA" id="ARBA00023136"/>
    </source>
</evidence>
<dbReference type="GO" id="GO:0071916">
    <property type="term" value="F:dipeptide transmembrane transporter activity"/>
    <property type="evidence" value="ECO:0007669"/>
    <property type="project" value="TreeGrafter"/>
</dbReference>
<feature type="transmembrane region" description="Helical" evidence="7">
    <location>
        <begin position="176"/>
        <end position="194"/>
    </location>
</feature>
<dbReference type="Gene3D" id="1.10.3720.10">
    <property type="entry name" value="MetI-like"/>
    <property type="match status" value="1"/>
</dbReference>
<keyword evidence="3" id="KW-1003">Cell membrane</keyword>
<evidence type="ECO:0000256" key="4">
    <source>
        <dbReference type="ARBA" id="ARBA00022692"/>
    </source>
</evidence>
<name>A0A9D1RWI3_9FIRM</name>
<feature type="transmembrane region" description="Helical" evidence="7">
    <location>
        <begin position="280"/>
        <end position="302"/>
    </location>
</feature>
<protein>
    <submittedName>
        <fullName evidence="9">ABC transporter permease</fullName>
    </submittedName>
</protein>
<evidence type="ECO:0000256" key="3">
    <source>
        <dbReference type="ARBA" id="ARBA00022475"/>
    </source>
</evidence>
<feature type="domain" description="ABC transmembrane type-1" evidence="8">
    <location>
        <begin position="94"/>
        <end position="299"/>
    </location>
</feature>
<dbReference type="InterPro" id="IPR035906">
    <property type="entry name" value="MetI-like_sf"/>
</dbReference>
<evidence type="ECO:0000256" key="5">
    <source>
        <dbReference type="ARBA" id="ARBA00022989"/>
    </source>
</evidence>
<dbReference type="CDD" id="cd06261">
    <property type="entry name" value="TM_PBP2"/>
    <property type="match status" value="1"/>
</dbReference>
<evidence type="ECO:0000256" key="7">
    <source>
        <dbReference type="RuleBase" id="RU363032"/>
    </source>
</evidence>
<feature type="transmembrane region" description="Helical" evidence="7">
    <location>
        <begin position="238"/>
        <end position="260"/>
    </location>
</feature>
<evidence type="ECO:0000313" key="10">
    <source>
        <dbReference type="Proteomes" id="UP000824192"/>
    </source>
</evidence>
<feature type="transmembrane region" description="Helical" evidence="7">
    <location>
        <begin position="141"/>
        <end position="161"/>
    </location>
</feature>
<dbReference type="PANTHER" id="PTHR43163">
    <property type="entry name" value="DIPEPTIDE TRANSPORT SYSTEM PERMEASE PROTEIN DPPB-RELATED"/>
    <property type="match status" value="1"/>
</dbReference>
<evidence type="ECO:0000259" key="8">
    <source>
        <dbReference type="PROSITE" id="PS50928"/>
    </source>
</evidence>
<dbReference type="InterPro" id="IPR000515">
    <property type="entry name" value="MetI-like"/>
</dbReference>
<comment type="similarity">
    <text evidence="7">Belongs to the binding-protein-dependent transport system permease family.</text>
</comment>
<comment type="subcellular location">
    <subcellularLocation>
        <location evidence="1 7">Cell membrane</location>
        <topology evidence="1 7">Multi-pass membrane protein</topology>
    </subcellularLocation>
</comment>
<accession>A0A9D1RWI3</accession>